<name>A0AAP0IWA0_9MAGN</name>
<feature type="compositionally biased region" description="Gly residues" evidence="2">
    <location>
        <begin position="200"/>
        <end position="213"/>
    </location>
</feature>
<dbReference type="Pfam" id="PF10996">
    <property type="entry name" value="Beta-Casp"/>
    <property type="match status" value="1"/>
</dbReference>
<gene>
    <name evidence="4" type="ORF">Syun_019313</name>
</gene>
<reference evidence="4 5" key="1">
    <citation type="submission" date="2024-01" db="EMBL/GenBank/DDBJ databases">
        <title>Genome assemblies of Stephania.</title>
        <authorList>
            <person name="Yang L."/>
        </authorList>
    </citation>
    <scope>NUCLEOTIDE SEQUENCE [LARGE SCALE GENOMIC DNA]</scope>
    <source>
        <strain evidence="4">YNDBR</strain>
        <tissue evidence="4">Leaf</tissue>
    </source>
</reference>
<dbReference type="PANTHER" id="PTHR11203">
    <property type="entry name" value="CLEAVAGE AND POLYADENYLATION SPECIFICITY FACTOR FAMILY MEMBER"/>
    <property type="match status" value="1"/>
</dbReference>
<organism evidence="4 5">
    <name type="scientific">Stephania yunnanensis</name>
    <dbReference type="NCBI Taxonomy" id="152371"/>
    <lineage>
        <taxon>Eukaryota</taxon>
        <taxon>Viridiplantae</taxon>
        <taxon>Streptophyta</taxon>
        <taxon>Embryophyta</taxon>
        <taxon>Tracheophyta</taxon>
        <taxon>Spermatophyta</taxon>
        <taxon>Magnoliopsida</taxon>
        <taxon>Ranunculales</taxon>
        <taxon>Menispermaceae</taxon>
        <taxon>Menispermoideae</taxon>
        <taxon>Cissampelideae</taxon>
        <taxon>Stephania</taxon>
    </lineage>
</organism>
<keyword evidence="5" id="KW-1185">Reference proteome</keyword>
<evidence type="ECO:0000256" key="1">
    <source>
        <dbReference type="ARBA" id="ARBA00022801"/>
    </source>
</evidence>
<dbReference type="Gene3D" id="3.40.50.10890">
    <property type="match status" value="1"/>
</dbReference>
<accession>A0AAP0IWA0</accession>
<dbReference type="InterPro" id="IPR050698">
    <property type="entry name" value="MBL"/>
</dbReference>
<dbReference type="InterPro" id="IPR022712">
    <property type="entry name" value="Beta_Casp"/>
</dbReference>
<dbReference type="Proteomes" id="UP001420932">
    <property type="component" value="Unassembled WGS sequence"/>
</dbReference>
<dbReference type="GO" id="GO:0005634">
    <property type="term" value="C:nucleus"/>
    <property type="evidence" value="ECO:0007669"/>
    <property type="project" value="TreeGrafter"/>
</dbReference>
<dbReference type="PANTHER" id="PTHR11203:SF37">
    <property type="entry name" value="INTEGRATOR COMPLEX SUBUNIT 11"/>
    <property type="match status" value="1"/>
</dbReference>
<feature type="region of interest" description="Disordered" evidence="2">
    <location>
        <begin position="200"/>
        <end position="229"/>
    </location>
</feature>
<sequence length="247" mass="25579">MIVRHGHGCGGVETSPSVWDDVEASSPTTFGYTSGAMQRNTSAWSSHLGLSIAAHLLGLFLNASSVARIRLSFINAYGPCVLFASPGMISGGFSLEVFKQWAPSEKNLIALPGVALSLFSKANHDTQNSIKEEPRATSGHERAGRAKRRRRIVRLPGGGRRRSGVRAVAADDRGGDQCVGGTGGRGVGGSRGRGALLMASGGGLKEGGSGAGGEYRAAAAAPEENTEQRLRRQLTLSIGQGSAVSHG</sequence>
<dbReference type="InterPro" id="IPR036866">
    <property type="entry name" value="RibonucZ/Hydroxyglut_hydro"/>
</dbReference>
<feature type="region of interest" description="Disordered" evidence="2">
    <location>
        <begin position="125"/>
        <end position="150"/>
    </location>
</feature>
<proteinExistence type="predicted"/>
<dbReference type="GO" id="GO:0016787">
    <property type="term" value="F:hydrolase activity"/>
    <property type="evidence" value="ECO:0007669"/>
    <property type="project" value="UniProtKB-KW"/>
</dbReference>
<evidence type="ECO:0000313" key="4">
    <source>
        <dbReference type="EMBL" id="KAK9121696.1"/>
    </source>
</evidence>
<dbReference type="GO" id="GO:0004521">
    <property type="term" value="F:RNA endonuclease activity"/>
    <property type="evidence" value="ECO:0007669"/>
    <property type="project" value="TreeGrafter"/>
</dbReference>
<dbReference type="GO" id="GO:0016180">
    <property type="term" value="P:snRNA processing"/>
    <property type="evidence" value="ECO:0007669"/>
    <property type="project" value="TreeGrafter"/>
</dbReference>
<feature type="compositionally biased region" description="Low complexity" evidence="2">
    <location>
        <begin position="214"/>
        <end position="223"/>
    </location>
</feature>
<protein>
    <recommendedName>
        <fullName evidence="3">Beta-Casp domain-containing protein</fullName>
    </recommendedName>
</protein>
<feature type="domain" description="Beta-Casp" evidence="3">
    <location>
        <begin position="70"/>
        <end position="113"/>
    </location>
</feature>
<feature type="compositionally biased region" description="Basic and acidic residues" evidence="2">
    <location>
        <begin position="130"/>
        <end position="144"/>
    </location>
</feature>
<evidence type="ECO:0000259" key="3">
    <source>
        <dbReference type="Pfam" id="PF10996"/>
    </source>
</evidence>
<dbReference type="AlphaFoldDB" id="A0AAP0IWA0"/>
<evidence type="ECO:0000313" key="5">
    <source>
        <dbReference type="Proteomes" id="UP001420932"/>
    </source>
</evidence>
<keyword evidence="1" id="KW-0378">Hydrolase</keyword>
<evidence type="ECO:0000256" key="2">
    <source>
        <dbReference type="SAM" id="MobiDB-lite"/>
    </source>
</evidence>
<comment type="caution">
    <text evidence="4">The sequence shown here is derived from an EMBL/GenBank/DDBJ whole genome shotgun (WGS) entry which is preliminary data.</text>
</comment>
<dbReference type="EMBL" id="JBBNAF010000008">
    <property type="protein sequence ID" value="KAK9121696.1"/>
    <property type="molecule type" value="Genomic_DNA"/>
</dbReference>
<dbReference type="SUPFAM" id="SSF56281">
    <property type="entry name" value="Metallo-hydrolase/oxidoreductase"/>
    <property type="match status" value="1"/>
</dbReference>